<dbReference type="Proteomes" id="UP000181884">
    <property type="component" value="Unassembled WGS sequence"/>
</dbReference>
<dbReference type="RefSeq" id="WP_067390451.1">
    <property type="nucleotide sequence ID" value="NZ_JXKH01000002.1"/>
</dbReference>
<sequence length="59" mass="6691">MKPKALIHSLLTFLALLLLLGLINFAFQDPFLTGKDWLQAFFISLLVFCVQSFNKSTSE</sequence>
<protein>
    <submittedName>
        <fullName evidence="2">Uncharacterized protein</fullName>
    </submittedName>
</protein>
<keyword evidence="3" id="KW-1185">Reference proteome</keyword>
<evidence type="ECO:0000313" key="3">
    <source>
        <dbReference type="Proteomes" id="UP000181884"/>
    </source>
</evidence>
<dbReference type="AlphaFoldDB" id="A0A1L8RIM5"/>
<keyword evidence="1" id="KW-0812">Transmembrane</keyword>
<reference evidence="2 3" key="1">
    <citation type="submission" date="2014-12" db="EMBL/GenBank/DDBJ databases">
        <title>Draft genome sequences of 29 type strains of Enterococci.</title>
        <authorList>
            <person name="Zhong Z."/>
            <person name="Sun Z."/>
            <person name="Liu W."/>
            <person name="Zhang W."/>
            <person name="Zhang H."/>
        </authorList>
    </citation>
    <scope>NUCLEOTIDE SEQUENCE [LARGE SCALE GENOMIC DNA]</scope>
    <source>
        <strain evidence="2 3">DSM 17029</strain>
    </source>
</reference>
<evidence type="ECO:0000256" key="1">
    <source>
        <dbReference type="SAM" id="Phobius"/>
    </source>
</evidence>
<dbReference type="EMBL" id="JXKH01000002">
    <property type="protein sequence ID" value="OJG19583.1"/>
    <property type="molecule type" value="Genomic_DNA"/>
</dbReference>
<feature type="transmembrane region" description="Helical" evidence="1">
    <location>
        <begin position="38"/>
        <end position="54"/>
    </location>
</feature>
<accession>A0A1L8RIM5</accession>
<dbReference type="STRING" id="214095.RU97_GL001154"/>
<organism evidence="2 3">
    <name type="scientific">Enterococcus canis</name>
    <dbReference type="NCBI Taxonomy" id="214095"/>
    <lineage>
        <taxon>Bacteria</taxon>
        <taxon>Bacillati</taxon>
        <taxon>Bacillota</taxon>
        <taxon>Bacilli</taxon>
        <taxon>Lactobacillales</taxon>
        <taxon>Enterococcaceae</taxon>
        <taxon>Enterococcus</taxon>
    </lineage>
</organism>
<gene>
    <name evidence="2" type="ORF">RU97_GL001154</name>
</gene>
<keyword evidence="1" id="KW-1133">Transmembrane helix</keyword>
<comment type="caution">
    <text evidence="2">The sequence shown here is derived from an EMBL/GenBank/DDBJ whole genome shotgun (WGS) entry which is preliminary data.</text>
</comment>
<name>A0A1L8RIM5_9ENTE</name>
<proteinExistence type="predicted"/>
<keyword evidence="1" id="KW-0472">Membrane</keyword>
<evidence type="ECO:0000313" key="2">
    <source>
        <dbReference type="EMBL" id="OJG19583.1"/>
    </source>
</evidence>